<dbReference type="Proteomes" id="UP000503336">
    <property type="component" value="Chromosome"/>
</dbReference>
<evidence type="ECO:0000313" key="3">
    <source>
        <dbReference type="Proteomes" id="UP000503336"/>
    </source>
</evidence>
<evidence type="ECO:0000259" key="1">
    <source>
        <dbReference type="Pfam" id="PF20066"/>
    </source>
</evidence>
<dbReference type="KEGG" id="hdh:G5B40_12825"/>
<dbReference type="EMBL" id="CP049056">
    <property type="protein sequence ID" value="QIE56266.1"/>
    <property type="molecule type" value="Genomic_DNA"/>
</dbReference>
<dbReference type="AlphaFoldDB" id="A0A7L5C1A8"/>
<proteinExistence type="predicted"/>
<reference evidence="2 3" key="1">
    <citation type="submission" date="2020-02" db="EMBL/GenBank/DDBJ databases">
        <title>complete genome sequence of Rhodobacteraceae bacterium.</title>
        <authorList>
            <person name="Park J."/>
            <person name="Kim Y.-S."/>
            <person name="Kim K.-H."/>
        </authorList>
    </citation>
    <scope>NUCLEOTIDE SEQUENCE [LARGE SCALE GENOMIC DNA]</scope>
    <source>
        <strain evidence="2 3">RR4-56</strain>
    </source>
</reference>
<sequence length="140" mass="15223">MMLSIEDLKAQAKRLRATLAESGQTLGHSQSLEAVARMRGYRDWNTLHAAIGNRPPGPPVGVGQSVGGAYLGKPFRGEVKAVSALGDGRFRITLHFDDPVDVSTFESFEVLRQRVSATIQRNGETMERTSNGAPQMQISL</sequence>
<evidence type="ECO:0000313" key="2">
    <source>
        <dbReference type="EMBL" id="QIE56266.1"/>
    </source>
</evidence>
<keyword evidence="3" id="KW-1185">Reference proteome</keyword>
<feature type="domain" description="Glyoxalase-related protein" evidence="1">
    <location>
        <begin position="4"/>
        <end position="139"/>
    </location>
</feature>
<organism evidence="2 3">
    <name type="scientific">Pikeienuella piscinae</name>
    <dbReference type="NCBI Taxonomy" id="2748098"/>
    <lineage>
        <taxon>Bacteria</taxon>
        <taxon>Pseudomonadati</taxon>
        <taxon>Pseudomonadota</taxon>
        <taxon>Alphaproteobacteria</taxon>
        <taxon>Rhodobacterales</taxon>
        <taxon>Paracoccaceae</taxon>
        <taxon>Pikeienuella</taxon>
    </lineage>
</organism>
<name>A0A7L5C1A8_9RHOB</name>
<gene>
    <name evidence="2" type="ORF">G5B40_12825</name>
</gene>
<accession>A0A7L5C1A8</accession>
<dbReference type="InterPro" id="IPR045517">
    <property type="entry name" value="Glyoxalase_8"/>
</dbReference>
<protein>
    <recommendedName>
        <fullName evidence="1">Glyoxalase-related protein domain-containing protein</fullName>
    </recommendedName>
</protein>
<dbReference type="Pfam" id="PF20066">
    <property type="entry name" value="Glyoxalase_8"/>
    <property type="match status" value="1"/>
</dbReference>